<evidence type="ECO:0000256" key="5">
    <source>
        <dbReference type="ARBA" id="ARBA00023014"/>
    </source>
</evidence>
<dbReference type="SMART" id="SM00729">
    <property type="entry name" value="Elp3"/>
    <property type="match status" value="1"/>
</dbReference>
<evidence type="ECO:0000256" key="1">
    <source>
        <dbReference type="ARBA" id="ARBA00001966"/>
    </source>
</evidence>
<dbReference type="SUPFAM" id="SSF102114">
    <property type="entry name" value="Radical SAM enzymes"/>
    <property type="match status" value="1"/>
</dbReference>
<dbReference type="GO" id="GO:0051536">
    <property type="term" value="F:iron-sulfur cluster binding"/>
    <property type="evidence" value="ECO:0007669"/>
    <property type="project" value="UniProtKB-KW"/>
</dbReference>
<keyword evidence="4" id="KW-0408">Iron</keyword>
<dbReference type="GO" id="GO:0003824">
    <property type="term" value="F:catalytic activity"/>
    <property type="evidence" value="ECO:0007669"/>
    <property type="project" value="InterPro"/>
</dbReference>
<dbReference type="InterPro" id="IPR058240">
    <property type="entry name" value="rSAM_sf"/>
</dbReference>
<evidence type="ECO:0000256" key="3">
    <source>
        <dbReference type="ARBA" id="ARBA00022723"/>
    </source>
</evidence>
<feature type="domain" description="Elp3/MiaA/NifB-like radical SAM core" evidence="6">
    <location>
        <begin position="285"/>
        <end position="490"/>
    </location>
</feature>
<dbReference type="SFLD" id="SFLDG01082">
    <property type="entry name" value="B12-binding_domain_containing"/>
    <property type="match status" value="1"/>
</dbReference>
<keyword evidence="5" id="KW-0411">Iron-sulfur</keyword>
<dbReference type="Pfam" id="PF04055">
    <property type="entry name" value="Radical_SAM"/>
    <property type="match status" value="1"/>
</dbReference>
<protein>
    <submittedName>
        <fullName evidence="7">Radical SAM superfamily enzyme YgiQ, UPF0313 family</fullName>
    </submittedName>
</protein>
<dbReference type="InterPro" id="IPR006638">
    <property type="entry name" value="Elp3/MiaA/NifB-like_rSAM"/>
</dbReference>
<keyword evidence="3" id="KW-0479">Metal-binding</keyword>
<dbReference type="RefSeq" id="WP_139162955.1">
    <property type="nucleotide sequence ID" value="NZ_FMXO01000008.1"/>
</dbReference>
<evidence type="ECO:0000256" key="4">
    <source>
        <dbReference type="ARBA" id="ARBA00023004"/>
    </source>
</evidence>
<evidence type="ECO:0000313" key="7">
    <source>
        <dbReference type="EMBL" id="SDB33635.1"/>
    </source>
</evidence>
<dbReference type="InterPro" id="IPR023404">
    <property type="entry name" value="rSAM_horseshoe"/>
</dbReference>
<dbReference type="Gene3D" id="3.80.30.20">
    <property type="entry name" value="tm_1862 like domain"/>
    <property type="match status" value="1"/>
</dbReference>
<comment type="cofactor">
    <cofactor evidence="1">
        <name>[4Fe-4S] cluster</name>
        <dbReference type="ChEBI" id="CHEBI:49883"/>
    </cofactor>
</comment>
<keyword evidence="8" id="KW-1185">Reference proteome</keyword>
<sequence>MSILLIHPPVAKPAEPPAGIAMLAGVLRRAGVACAVADMNLEGILALMRGPAHAADTWTLRALRHRERNLELIRRPETYAVLDRYQRTVFDLNRVLEKSVSVPSVHLSLANYQDDALSPTRSADLLRAAEHPEENPFFHYFDLRLTEVMDEFQPDAVGFSLNYLSQALCTLAMVGYVRRRWPATAIILGGGLVTSWMQGPRQPVCVGNKSVDANEDPPIGSSARPFNTPEASSFNPFAGLVDEMVSGPGEAALLRRFGKMDVPDMSCATPDFSSLPLNTYFAPGPILPYSASRGCYWNRCAFCPEMAEGNRYAPVGRSRVIGDIRILVDQVRPVLIHLLDNAISPAVMRELIRRPPGVPWYGFTRFNRQLGDPDFCRELRRAGCVMLKLGLESGSQAVLDAECKGVDLELAEQVLENMRIAGIAAYVYLLFGTPSESEAEAKATLDFVARNHQGIGFLNLAIFNLPLAGKGRIDLDVFPHNHDDLSLYADFLHPLGWDRGKVRRFLDRDFRRHPAIAPILRRDPRIFTSNHAPFFVGG</sequence>
<dbReference type="Proteomes" id="UP000198771">
    <property type="component" value="Unassembled WGS sequence"/>
</dbReference>
<accession>A0A1G6CLH9</accession>
<dbReference type="EMBL" id="FMXO01000008">
    <property type="protein sequence ID" value="SDB33635.1"/>
    <property type="molecule type" value="Genomic_DNA"/>
</dbReference>
<proteinExistence type="predicted"/>
<organism evidence="7 8">
    <name type="scientific">Desulfonatronum thiosulfatophilum</name>
    <dbReference type="NCBI Taxonomy" id="617002"/>
    <lineage>
        <taxon>Bacteria</taxon>
        <taxon>Pseudomonadati</taxon>
        <taxon>Thermodesulfobacteriota</taxon>
        <taxon>Desulfovibrionia</taxon>
        <taxon>Desulfovibrionales</taxon>
        <taxon>Desulfonatronaceae</taxon>
        <taxon>Desulfonatronum</taxon>
    </lineage>
</organism>
<dbReference type="SFLD" id="SFLDS00029">
    <property type="entry name" value="Radical_SAM"/>
    <property type="match status" value="1"/>
</dbReference>
<gene>
    <name evidence="7" type="ORF">SAMN05660653_01613</name>
</gene>
<dbReference type="PANTHER" id="PTHR43409:SF7">
    <property type="entry name" value="BLL1977 PROTEIN"/>
    <property type="match status" value="1"/>
</dbReference>
<dbReference type="STRING" id="617002.SAMN05660653_01613"/>
<keyword evidence="2" id="KW-0949">S-adenosyl-L-methionine</keyword>
<evidence type="ECO:0000259" key="6">
    <source>
        <dbReference type="SMART" id="SM00729"/>
    </source>
</evidence>
<dbReference type="GO" id="GO:0046872">
    <property type="term" value="F:metal ion binding"/>
    <property type="evidence" value="ECO:0007669"/>
    <property type="project" value="UniProtKB-KW"/>
</dbReference>
<evidence type="ECO:0000313" key="8">
    <source>
        <dbReference type="Proteomes" id="UP000198771"/>
    </source>
</evidence>
<dbReference type="PANTHER" id="PTHR43409">
    <property type="entry name" value="ANAEROBIC MAGNESIUM-PROTOPORPHYRIN IX MONOMETHYL ESTER CYCLASE-RELATED"/>
    <property type="match status" value="1"/>
</dbReference>
<dbReference type="GO" id="GO:0005829">
    <property type="term" value="C:cytosol"/>
    <property type="evidence" value="ECO:0007669"/>
    <property type="project" value="TreeGrafter"/>
</dbReference>
<reference evidence="7 8" key="1">
    <citation type="submission" date="2016-10" db="EMBL/GenBank/DDBJ databases">
        <authorList>
            <person name="de Groot N.N."/>
        </authorList>
    </citation>
    <scope>NUCLEOTIDE SEQUENCE [LARGE SCALE GENOMIC DNA]</scope>
    <source>
        <strain evidence="7 8">ASO4-2</strain>
    </source>
</reference>
<dbReference type="AlphaFoldDB" id="A0A1G6CLH9"/>
<name>A0A1G6CLH9_9BACT</name>
<dbReference type="InterPro" id="IPR051198">
    <property type="entry name" value="BchE-like"/>
</dbReference>
<evidence type="ECO:0000256" key="2">
    <source>
        <dbReference type="ARBA" id="ARBA00022691"/>
    </source>
</evidence>
<dbReference type="OrthoDB" id="9762608at2"/>
<dbReference type="InterPro" id="IPR007197">
    <property type="entry name" value="rSAM"/>
</dbReference>